<dbReference type="InterPro" id="IPR012910">
    <property type="entry name" value="Plug_dom"/>
</dbReference>
<evidence type="ECO:0000256" key="5">
    <source>
        <dbReference type="ARBA" id="ARBA00023077"/>
    </source>
</evidence>
<dbReference type="Pfam" id="PF07715">
    <property type="entry name" value="Plug"/>
    <property type="match status" value="1"/>
</dbReference>
<dbReference type="InterPro" id="IPR036942">
    <property type="entry name" value="Beta-barrel_TonB_sf"/>
</dbReference>
<dbReference type="Gene3D" id="2.170.130.10">
    <property type="entry name" value="TonB-dependent receptor, plug domain"/>
    <property type="match status" value="1"/>
</dbReference>
<dbReference type="Pfam" id="PF13715">
    <property type="entry name" value="CarbopepD_reg_2"/>
    <property type="match status" value="1"/>
</dbReference>
<keyword evidence="6 8" id="KW-0472">Membrane</keyword>
<evidence type="ECO:0000313" key="14">
    <source>
        <dbReference type="Proteomes" id="UP001319104"/>
    </source>
</evidence>
<dbReference type="SUPFAM" id="SSF49464">
    <property type="entry name" value="Carboxypeptidase regulatory domain-like"/>
    <property type="match status" value="1"/>
</dbReference>
<dbReference type="EMBL" id="JAHCMY010000001">
    <property type="protein sequence ID" value="MBS9523095.1"/>
    <property type="molecule type" value="Genomic_DNA"/>
</dbReference>
<dbReference type="InterPro" id="IPR037066">
    <property type="entry name" value="Plug_dom_sf"/>
</dbReference>
<keyword evidence="5 9" id="KW-0798">TonB box</keyword>
<reference evidence="13 14" key="1">
    <citation type="submission" date="2021-05" db="EMBL/GenBank/DDBJ databases">
        <authorList>
            <person name="Zhang Z.D."/>
            <person name="Osman G."/>
        </authorList>
    </citation>
    <scope>NUCLEOTIDE SEQUENCE [LARGE SCALE GENOMIC DNA]</scope>
    <source>
        <strain evidence="13 14">KCTC 32217</strain>
    </source>
</reference>
<gene>
    <name evidence="13" type="ORF">KI659_03605</name>
</gene>
<dbReference type="AlphaFoldDB" id="A0AAP2CIB0"/>
<comment type="caution">
    <text evidence="13">The sequence shown here is derived from an EMBL/GenBank/DDBJ whole genome shotgun (WGS) entry which is preliminary data.</text>
</comment>
<feature type="chain" id="PRO_5043046258" evidence="10">
    <location>
        <begin position="23"/>
        <end position="1078"/>
    </location>
</feature>
<dbReference type="Proteomes" id="UP001319104">
    <property type="component" value="Unassembled WGS sequence"/>
</dbReference>
<evidence type="ECO:0000256" key="8">
    <source>
        <dbReference type="PROSITE-ProRule" id="PRU01360"/>
    </source>
</evidence>
<evidence type="ECO:0000259" key="11">
    <source>
        <dbReference type="Pfam" id="PF00593"/>
    </source>
</evidence>
<evidence type="ECO:0000256" key="6">
    <source>
        <dbReference type="ARBA" id="ARBA00023136"/>
    </source>
</evidence>
<evidence type="ECO:0000256" key="3">
    <source>
        <dbReference type="ARBA" id="ARBA00022452"/>
    </source>
</evidence>
<evidence type="ECO:0000256" key="9">
    <source>
        <dbReference type="RuleBase" id="RU003357"/>
    </source>
</evidence>
<dbReference type="PROSITE" id="PS52016">
    <property type="entry name" value="TONB_DEPENDENT_REC_3"/>
    <property type="match status" value="1"/>
</dbReference>
<evidence type="ECO:0000256" key="2">
    <source>
        <dbReference type="ARBA" id="ARBA00022448"/>
    </source>
</evidence>
<dbReference type="InterPro" id="IPR008969">
    <property type="entry name" value="CarboxyPept-like_regulatory"/>
</dbReference>
<evidence type="ECO:0000256" key="1">
    <source>
        <dbReference type="ARBA" id="ARBA00004571"/>
    </source>
</evidence>
<organism evidence="13 14">
    <name type="scientific">Litoribacter ruber</name>
    <dbReference type="NCBI Taxonomy" id="702568"/>
    <lineage>
        <taxon>Bacteria</taxon>
        <taxon>Pseudomonadati</taxon>
        <taxon>Bacteroidota</taxon>
        <taxon>Cytophagia</taxon>
        <taxon>Cytophagales</taxon>
        <taxon>Cyclobacteriaceae</taxon>
        <taxon>Litoribacter</taxon>
    </lineage>
</organism>
<comment type="similarity">
    <text evidence="8 9">Belongs to the TonB-dependent receptor family.</text>
</comment>
<evidence type="ECO:0000256" key="4">
    <source>
        <dbReference type="ARBA" id="ARBA00022692"/>
    </source>
</evidence>
<keyword evidence="14" id="KW-1185">Reference proteome</keyword>
<keyword evidence="10" id="KW-0732">Signal</keyword>
<evidence type="ECO:0000256" key="7">
    <source>
        <dbReference type="ARBA" id="ARBA00023237"/>
    </source>
</evidence>
<dbReference type="InterPro" id="IPR000531">
    <property type="entry name" value="Beta-barrel_TonB"/>
</dbReference>
<evidence type="ECO:0000259" key="12">
    <source>
        <dbReference type="Pfam" id="PF07715"/>
    </source>
</evidence>
<evidence type="ECO:0000256" key="10">
    <source>
        <dbReference type="SAM" id="SignalP"/>
    </source>
</evidence>
<dbReference type="Gene3D" id="2.40.170.20">
    <property type="entry name" value="TonB-dependent receptor, beta-barrel domain"/>
    <property type="match status" value="1"/>
</dbReference>
<dbReference type="NCBIfam" id="TIGR04056">
    <property type="entry name" value="OMP_RagA_SusC"/>
    <property type="match status" value="1"/>
</dbReference>
<sequence length="1078" mass="117549">MRKVLLFVLAFLVMTVNGHVFAQQQRVVTGTVISEEDGEGLPGATILVKGTSIGTTTDLDGNFSINVPAGSNVLIISFVGLTTQEIPIGDRNNINITLAQDAAQLSEVVVTAIGIERDKKALGYAVTTVGDELIANRPEADVSRVLQGKVAGVNITATNGTSGAGTNIIIRGYSSATGSNQPLFVVDGVPFNSGTNAQNAFNQGGATTSSRFLDIDPNNIESVNVLKGLSATVLYGDQGRNGVVLITTKSGAAKRRPSEITLNQSYFSNTAASLPTYGMEYGNGFQQQPGFFFSNFGPRLDQGITVAHPIAASSVANIRNAFPQFFDADGNPVRYDFRAYPDPSEVFFRRGNVHNTSLQMSGSSDRTGFNASFGYTNEEGFIPNNTLEKFNFGLGVSSAVTDRMTINSSFTYAITDVKSPPVNAAFGSGPDGGIPSIFAHVLYTPRSVDLGGLPFENPLDRSSVYFRSGNDIVNPLWAAEYYRNTSRVNRFFNSTSLNYDFTDDFAVTYRIGLDTYTEGQEVMLNRGGPSDNANVQNGLFRSIDIRNTIWNQDLVFNYNTRFGDAFGFSALLGGNYRYDVYEQNGIASVGQLTFDLFRHTNFESSAARDPFSNLPLNFTEEQRRMGIYSQLTLDYNDYLFLTVLGRNDWTSTVEAPNRRILYPGASLSFLPTDAFDISSSTLNSLKFRIGYGTSAGFPDPYRTRTIIGQNTRGFEQGGTLFPTQGLGTILGNPELKPELHEEVEFGIESALFDNRLRFDLSLYQKNTRDLITFAPIDPSTGYLNTALNIGRMRNRGIEFQATAVPLQTATGFNWESIVNFGLYRPVVTELGGGLDEIVVAGFADLGNFAIEGRPFNIIKGTGFIRDPDTGQPVVLPTGDYGTASELVELGDPNPAWTGSWINTFRYKGFTLNVMMEYRHKGVIMSNTVTATLARGVTKDPVVDREMTFILPGVKQDGVNEAGDPNYVQNDIQVTASNYFFNNYHTGPDEANVFDGSTVRLRELSLGYDLPETLLGRTPFKRASFAISGTNLWFRALNFPPNMNFDTDVLGLGVGNGLGFDFVTGPSSRRIGGTLTLTF</sequence>
<name>A0AAP2CIB0_9BACT</name>
<feature type="domain" description="TonB-dependent receptor plug" evidence="12">
    <location>
        <begin position="119"/>
        <end position="243"/>
    </location>
</feature>
<keyword evidence="7 8" id="KW-0998">Cell outer membrane</keyword>
<evidence type="ECO:0000313" key="13">
    <source>
        <dbReference type="EMBL" id="MBS9523095.1"/>
    </source>
</evidence>
<dbReference type="RefSeq" id="WP_213943959.1">
    <property type="nucleotide sequence ID" value="NZ_JAHCMY010000001.1"/>
</dbReference>
<dbReference type="SUPFAM" id="SSF56935">
    <property type="entry name" value="Porins"/>
    <property type="match status" value="1"/>
</dbReference>
<accession>A0AAP2CIB0</accession>
<dbReference type="InterPro" id="IPR039426">
    <property type="entry name" value="TonB-dep_rcpt-like"/>
</dbReference>
<feature type="signal peptide" evidence="10">
    <location>
        <begin position="1"/>
        <end position="22"/>
    </location>
</feature>
<dbReference type="Pfam" id="PF00593">
    <property type="entry name" value="TonB_dep_Rec_b-barrel"/>
    <property type="match status" value="1"/>
</dbReference>
<dbReference type="InterPro" id="IPR023996">
    <property type="entry name" value="TonB-dep_OMP_SusC/RagA"/>
</dbReference>
<keyword evidence="4 8" id="KW-0812">Transmembrane</keyword>
<keyword evidence="2 8" id="KW-0813">Transport</keyword>
<protein>
    <submittedName>
        <fullName evidence="13">SusC/RagA family TonB-linked outer membrane protein</fullName>
    </submittedName>
</protein>
<comment type="subcellular location">
    <subcellularLocation>
        <location evidence="1 8">Cell outer membrane</location>
        <topology evidence="1 8">Multi-pass membrane protein</topology>
    </subcellularLocation>
</comment>
<keyword evidence="3 8" id="KW-1134">Transmembrane beta strand</keyword>
<dbReference type="Gene3D" id="2.60.40.1120">
    <property type="entry name" value="Carboxypeptidase-like, regulatory domain"/>
    <property type="match status" value="1"/>
</dbReference>
<proteinExistence type="inferred from homology"/>
<feature type="domain" description="TonB-dependent receptor-like beta-barrel" evidence="11">
    <location>
        <begin position="446"/>
        <end position="928"/>
    </location>
</feature>
<dbReference type="GO" id="GO:0009279">
    <property type="term" value="C:cell outer membrane"/>
    <property type="evidence" value="ECO:0007669"/>
    <property type="project" value="UniProtKB-SubCell"/>
</dbReference>